<organism evidence="1 2">
    <name type="scientific">Bacillus cereus</name>
    <dbReference type="NCBI Taxonomy" id="1396"/>
    <lineage>
        <taxon>Bacteria</taxon>
        <taxon>Bacillati</taxon>
        <taxon>Bacillota</taxon>
        <taxon>Bacilli</taxon>
        <taxon>Bacillales</taxon>
        <taxon>Bacillaceae</taxon>
        <taxon>Bacillus</taxon>
        <taxon>Bacillus cereus group</taxon>
    </lineage>
</organism>
<evidence type="ECO:0000313" key="1">
    <source>
        <dbReference type="EMBL" id="UYW72097.1"/>
    </source>
</evidence>
<protein>
    <submittedName>
        <fullName evidence="1">Uncharacterized protein</fullName>
    </submittedName>
</protein>
<sequence>MNLEGGAMFPAYTNEEIIVSTGNGESIPEIGTFRMKVKVENAAGSIDTMYTASVKLTR</sequence>
<dbReference type="AlphaFoldDB" id="A0AAE9TGI3"/>
<geneLocation type="plasmid" evidence="1 2">
    <name>p1</name>
</geneLocation>
<dbReference type="RefSeq" id="WP_164970816.1">
    <property type="nucleotide sequence ID" value="NZ_CP109873.2"/>
</dbReference>
<gene>
    <name evidence="1" type="ORF">OK229_29185</name>
</gene>
<name>A0AAE9TGI3_BACCE</name>
<dbReference type="Proteomes" id="UP001163707">
    <property type="component" value="Plasmid p1"/>
</dbReference>
<evidence type="ECO:0000313" key="2">
    <source>
        <dbReference type="Proteomes" id="UP001163707"/>
    </source>
</evidence>
<proteinExistence type="predicted"/>
<keyword evidence="1" id="KW-0614">Plasmid</keyword>
<dbReference type="EMBL" id="CP109873">
    <property type="protein sequence ID" value="UYW72097.1"/>
    <property type="molecule type" value="Genomic_DNA"/>
</dbReference>
<reference evidence="1" key="1">
    <citation type="submission" date="2023-02" db="EMBL/GenBank/DDBJ databases">
        <title>Complete Genome Sequence of Bacillus cereus sensu lato isolate BC38B from pepper closely related to the Bacillus anthracis clade.</title>
        <authorList>
            <person name="Abdelli M."/>
            <person name="Cerar Kisek T."/>
            <person name="Falaise C."/>
            <person name="Cumont A."/>
            <person name="Giraud M."/>
            <person name="Chatoux J."/>
            <person name="Rogee S."/>
            <person name="Dadvisard M."/>
            <person name="Larigauderie G."/>
            <person name="Raynaud F."/>
            <person name="Godic Torkar K."/>
            <person name="Ramisse V."/>
        </authorList>
    </citation>
    <scope>NUCLEOTIDE SEQUENCE</scope>
    <source>
        <strain evidence="1">BC38B</strain>
        <plasmid evidence="1">p1</plasmid>
    </source>
</reference>
<accession>A0AAE9TGI3</accession>